<accession>A0A0R1UCX8</accession>
<dbReference type="Proteomes" id="UP000050816">
    <property type="component" value="Unassembled WGS sequence"/>
</dbReference>
<protein>
    <submittedName>
        <fullName evidence="1">Uncharacterized protein</fullName>
    </submittedName>
</protein>
<sequence length="57" mass="6387">MATDSDYYLKALINEVLAARLAGDEVSHQIIVYDCSAGKIRLCWQLFQEAVVDILTI</sequence>
<evidence type="ECO:0000313" key="1">
    <source>
        <dbReference type="EMBL" id="KRL88835.1"/>
    </source>
</evidence>
<proteinExistence type="predicted"/>
<dbReference type="PATRIC" id="fig|1423760.3.peg.45"/>
<comment type="caution">
    <text evidence="1">The sequence shown here is derived from an EMBL/GenBank/DDBJ whole genome shotgun (WGS) entry which is preliminary data.</text>
</comment>
<evidence type="ECO:0000313" key="2">
    <source>
        <dbReference type="Proteomes" id="UP000050816"/>
    </source>
</evidence>
<gene>
    <name evidence="1" type="ORF">FC43_GL000041</name>
</gene>
<reference evidence="1 2" key="1">
    <citation type="journal article" date="2015" name="Genome Announc.">
        <title>Expanding the biotechnology potential of lactobacilli through comparative genomics of 213 strains and associated genera.</title>
        <authorList>
            <person name="Sun Z."/>
            <person name="Harris H.M."/>
            <person name="McCann A."/>
            <person name="Guo C."/>
            <person name="Argimon S."/>
            <person name="Zhang W."/>
            <person name="Yang X."/>
            <person name="Jeffery I.B."/>
            <person name="Cooney J.C."/>
            <person name="Kagawa T.F."/>
            <person name="Liu W."/>
            <person name="Song Y."/>
            <person name="Salvetti E."/>
            <person name="Wrobel A."/>
            <person name="Rasinkangas P."/>
            <person name="Parkhill J."/>
            <person name="Rea M.C."/>
            <person name="O'Sullivan O."/>
            <person name="Ritari J."/>
            <person name="Douillard F.P."/>
            <person name="Paul Ross R."/>
            <person name="Yang R."/>
            <person name="Briner A.E."/>
            <person name="Felis G.E."/>
            <person name="de Vos W.M."/>
            <person name="Barrangou R."/>
            <person name="Klaenhammer T.R."/>
            <person name="Caufield P.W."/>
            <person name="Cui Y."/>
            <person name="Zhang H."/>
            <person name="O'Toole P.W."/>
        </authorList>
    </citation>
    <scope>NUCLEOTIDE SEQUENCE [LARGE SCALE GENOMIC DNA]</scope>
    <source>
        <strain evidence="1 2">DSM 15946</strain>
    </source>
</reference>
<name>A0A0R1UCX8_9LACO</name>
<dbReference type="AlphaFoldDB" id="A0A0R1UCX8"/>
<organism evidence="1 2">
    <name type="scientific">Limosilactobacillus ingluviei DSM 15946</name>
    <dbReference type="NCBI Taxonomy" id="1423760"/>
    <lineage>
        <taxon>Bacteria</taxon>
        <taxon>Bacillati</taxon>
        <taxon>Bacillota</taxon>
        <taxon>Bacilli</taxon>
        <taxon>Lactobacillales</taxon>
        <taxon>Lactobacillaceae</taxon>
        <taxon>Limosilactobacillus</taxon>
    </lineage>
</organism>
<dbReference type="EMBL" id="AZFK01000063">
    <property type="protein sequence ID" value="KRL88835.1"/>
    <property type="molecule type" value="Genomic_DNA"/>
</dbReference>